<keyword evidence="3 6" id="KW-0442">Lipid degradation</keyword>
<evidence type="ECO:0000256" key="6">
    <source>
        <dbReference type="RuleBase" id="RU361133"/>
    </source>
</evidence>
<dbReference type="EMBL" id="DS022300">
    <property type="protein sequence ID" value="OAJ36176.1"/>
    <property type="molecule type" value="Genomic_DNA"/>
</dbReference>
<feature type="compositionally biased region" description="Polar residues" evidence="7">
    <location>
        <begin position="697"/>
        <end position="711"/>
    </location>
</feature>
<dbReference type="Pfam" id="PF00388">
    <property type="entry name" value="PI-PLC-X"/>
    <property type="match status" value="1"/>
</dbReference>
<evidence type="ECO:0000256" key="3">
    <source>
        <dbReference type="ARBA" id="ARBA00022963"/>
    </source>
</evidence>
<evidence type="ECO:0000256" key="4">
    <source>
        <dbReference type="ARBA" id="ARBA00023098"/>
    </source>
</evidence>
<dbReference type="InterPro" id="IPR001192">
    <property type="entry name" value="PI-PLC_fam"/>
</dbReference>
<reference evidence="10 11" key="1">
    <citation type="submission" date="2006-10" db="EMBL/GenBank/DDBJ databases">
        <title>The Genome Sequence of Batrachochytrium dendrobatidis JEL423.</title>
        <authorList>
            <consortium name="The Broad Institute Genome Sequencing Platform"/>
            <person name="Birren B."/>
            <person name="Lander E."/>
            <person name="Galagan J."/>
            <person name="Cuomo C."/>
            <person name="Devon K."/>
            <person name="Jaffe D."/>
            <person name="Butler J."/>
            <person name="Alvarez P."/>
            <person name="Gnerre S."/>
            <person name="Grabherr M."/>
            <person name="Kleber M."/>
            <person name="Mauceli E."/>
            <person name="Brockman W."/>
            <person name="Young S."/>
            <person name="LaButti K."/>
            <person name="Sykes S."/>
            <person name="DeCaprio D."/>
            <person name="Crawford M."/>
            <person name="Koehrsen M."/>
            <person name="Engels R."/>
            <person name="Montgomery P."/>
            <person name="Pearson M."/>
            <person name="Howarth C."/>
            <person name="Larson L."/>
            <person name="White J."/>
            <person name="O'Leary S."/>
            <person name="Kodira C."/>
            <person name="Zeng Q."/>
            <person name="Yandava C."/>
            <person name="Alvarado L."/>
            <person name="Longcore J."/>
            <person name="James T."/>
        </authorList>
    </citation>
    <scope>NUCLEOTIDE SEQUENCE [LARGE SCALE GENOMIC DNA]</scope>
    <source>
        <strain evidence="10 11">JEL423</strain>
    </source>
</reference>
<dbReference type="Gene3D" id="2.60.40.150">
    <property type="entry name" value="C2 domain"/>
    <property type="match status" value="1"/>
</dbReference>
<dbReference type="eggNOG" id="KOG0169">
    <property type="taxonomic scope" value="Eukaryota"/>
</dbReference>
<dbReference type="GO" id="GO:0004435">
    <property type="term" value="F:phosphatidylinositol-4,5-bisphosphate phospholipase C activity"/>
    <property type="evidence" value="ECO:0007669"/>
    <property type="project" value="UniProtKB-EC"/>
</dbReference>
<feature type="region of interest" description="Disordered" evidence="7">
    <location>
        <begin position="633"/>
        <end position="679"/>
    </location>
</feature>
<dbReference type="SUPFAM" id="SSF49562">
    <property type="entry name" value="C2 domain (Calcium/lipid-binding domain, CaLB)"/>
    <property type="match status" value="1"/>
</dbReference>
<dbReference type="SMART" id="SM00239">
    <property type="entry name" value="C2"/>
    <property type="match status" value="1"/>
</dbReference>
<reference evidence="10 11" key="2">
    <citation type="submission" date="2016-05" db="EMBL/GenBank/DDBJ databases">
        <title>Lineage-specific infection strategies underlie the spectrum of fungal disease in amphibians.</title>
        <authorList>
            <person name="Cuomo C.A."/>
            <person name="Farrer R.A."/>
            <person name="James T."/>
            <person name="Longcore J."/>
            <person name="Birren B."/>
        </authorList>
    </citation>
    <scope>NUCLEOTIDE SEQUENCE [LARGE SCALE GENOMIC DNA]</scope>
    <source>
        <strain evidence="10 11">JEL423</strain>
    </source>
</reference>
<comment type="catalytic activity">
    <reaction evidence="6">
        <text>a 1,2-diacyl-sn-glycero-3-phospho-(1D-myo-inositol-4,5-bisphosphate) + H2O = 1D-myo-inositol 1,4,5-trisphosphate + a 1,2-diacyl-sn-glycerol + H(+)</text>
        <dbReference type="Rhea" id="RHEA:33179"/>
        <dbReference type="ChEBI" id="CHEBI:15377"/>
        <dbReference type="ChEBI" id="CHEBI:15378"/>
        <dbReference type="ChEBI" id="CHEBI:17815"/>
        <dbReference type="ChEBI" id="CHEBI:58456"/>
        <dbReference type="ChEBI" id="CHEBI:203600"/>
        <dbReference type="EC" id="3.1.4.11"/>
    </reaction>
</comment>
<feature type="compositionally biased region" description="Polar residues" evidence="7">
    <location>
        <begin position="1"/>
        <end position="31"/>
    </location>
</feature>
<dbReference type="InterPro" id="IPR011992">
    <property type="entry name" value="EF-hand-dom_pair"/>
</dbReference>
<dbReference type="OrthoDB" id="269822at2759"/>
<dbReference type="SMART" id="SM00149">
    <property type="entry name" value="PLCYc"/>
    <property type="match status" value="1"/>
</dbReference>
<keyword evidence="4 6" id="KW-0443">Lipid metabolism</keyword>
<dbReference type="AlphaFoldDB" id="A0A177W8T4"/>
<dbReference type="GO" id="GO:0048015">
    <property type="term" value="P:phosphatidylinositol-mediated signaling"/>
    <property type="evidence" value="ECO:0007669"/>
    <property type="project" value="TreeGrafter"/>
</dbReference>
<dbReference type="GO" id="GO:0016042">
    <property type="term" value="P:lipid catabolic process"/>
    <property type="evidence" value="ECO:0007669"/>
    <property type="project" value="UniProtKB-KW"/>
</dbReference>
<keyword evidence="5" id="KW-0807">Transducer</keyword>
<evidence type="ECO:0000256" key="2">
    <source>
        <dbReference type="ARBA" id="ARBA00022801"/>
    </source>
</evidence>
<feature type="region of interest" description="Disordered" evidence="7">
    <location>
        <begin position="692"/>
        <end position="711"/>
    </location>
</feature>
<dbReference type="Pfam" id="PF00387">
    <property type="entry name" value="PI-PLC-Y"/>
    <property type="match status" value="1"/>
</dbReference>
<dbReference type="Pfam" id="PF17787">
    <property type="entry name" value="PH_14"/>
    <property type="match status" value="1"/>
</dbReference>
<evidence type="ECO:0000313" key="11">
    <source>
        <dbReference type="Proteomes" id="UP000077115"/>
    </source>
</evidence>
<feature type="domain" description="C2" evidence="8">
    <location>
        <begin position="863"/>
        <end position="1002"/>
    </location>
</feature>
<dbReference type="SUPFAM" id="SSF50729">
    <property type="entry name" value="PH domain-like"/>
    <property type="match status" value="1"/>
</dbReference>
<evidence type="ECO:0000259" key="8">
    <source>
        <dbReference type="PROSITE" id="PS50004"/>
    </source>
</evidence>
<dbReference type="PANTHER" id="PTHR10336:SF36">
    <property type="entry name" value="1-PHOSPHATIDYLINOSITOL 4,5-BISPHOSPHATE PHOSPHODIESTERASE BETA-4"/>
    <property type="match status" value="1"/>
</dbReference>
<dbReference type="SMART" id="SM00148">
    <property type="entry name" value="PLCXc"/>
    <property type="match status" value="1"/>
</dbReference>
<dbReference type="CDD" id="cd01248">
    <property type="entry name" value="PH_PLC_ELMO1"/>
    <property type="match status" value="1"/>
</dbReference>
<dbReference type="CDD" id="cd15898">
    <property type="entry name" value="EFh_PI-PLC"/>
    <property type="match status" value="1"/>
</dbReference>
<dbReference type="CDD" id="cd08558">
    <property type="entry name" value="PI-PLCc_eukaryota"/>
    <property type="match status" value="1"/>
</dbReference>
<evidence type="ECO:0000256" key="5">
    <source>
        <dbReference type="ARBA" id="ARBA00023224"/>
    </source>
</evidence>
<dbReference type="InterPro" id="IPR037862">
    <property type="entry name" value="PLC-beta_PH"/>
</dbReference>
<dbReference type="Gene3D" id="3.20.20.190">
    <property type="entry name" value="Phosphatidylinositol (PI) phosphodiesterase"/>
    <property type="match status" value="1"/>
</dbReference>
<dbReference type="InterPro" id="IPR000909">
    <property type="entry name" value="PLipase_C_PInositol-sp_X_dom"/>
</dbReference>
<sequence length="1024" mass="114042">MNLSGRASSDSEAHQPSLQTRTETTGYTPPATNIHHESISYLSTPLLPPLEPISPLLCPIVSIPQSNKSTIATTDNNLNIYECHIKSTISHKPESAVVPQSLQRSFSEPLIDTHITSSSVSVASMDSYQASLPTTVAHVSHSSNINTYPMLRSLSVSPYSPPFITPLRTTSSSTSLHTFPIPFTASPLNIPDQSLMLQHPNQALPESLQSLLEVGTRMVKYPNKASSRPELRLIRVDSMPMRITWESKKKTESTVDFDSILEIRMGQNTKAFDIHGKHPDMDERAFSIIYMSKGKYKFLNLIAPSPEICALWVTGLHIRMTQFGHENGSDASIAHLTDMSQWLKTLWYEADVSGLGQLNVDQITALMERLNFRLSKSEIKSTFRANILRTGTITFDAFEKLYNILRFRPDIAEIFFQIALLHPSHITLEEFRQFLINVQKVDWSAERCSETYDKFKSPISGVMDINHFSAFLISARNSVLKKSHQAVFQDMNRPLTDYFINTSHNTYLLGDQLTGESSVEGYIRALQRGCRCIELDCWDGPSGQPLIYHGRTFTSRLLFKDAIEAIAKYAFVTSSYPLILSLEIHCAAEQQQVMVKILQNTFGSSLLLAPVRNDSVLPSPIELIRKIIIKGKTGKTDQDNDDTYDQTDDETIDTSGGSSSIVNTPLMSSNPGSGLSHTASVSSSSNIIVSNIPMSSTSTLPPQNQSSQESNTLLLNSKDTSNVTKTKPKVIITKALEALIIYCKGVSLHSVTLPQNPLKFDCMYSFSERTANALLQKQRDRLVHINQSHLSRVYPSVIRITSSNMDPVPLWKCGTHMVALNFQTFDRAMHLNSALFDVNGRCGYVLKPQYLLKGGSISTSTDKAVVINEREKYKTDFTRPVQLDITIISAQQRPKSNDAIATDSISLVVEIEVIGGGTLFGTTGSGVLDADPTTKFRTSPVKSKLFNLVWKQRASFLILDPSFTFIKFAVLDADTKISKCIGMYCIFLSSLEKGYRHIPLNNMQGERLRFSTLFVYVDIQPVGH</sequence>
<dbReference type="InterPro" id="IPR035892">
    <property type="entry name" value="C2_domain_sf"/>
</dbReference>
<dbReference type="InterPro" id="IPR000008">
    <property type="entry name" value="C2_dom"/>
</dbReference>
<dbReference type="Pfam" id="PF00168">
    <property type="entry name" value="C2"/>
    <property type="match status" value="1"/>
</dbReference>
<feature type="region of interest" description="Disordered" evidence="7">
    <location>
        <begin position="1"/>
        <end position="32"/>
    </location>
</feature>
<evidence type="ECO:0000256" key="1">
    <source>
        <dbReference type="ARBA" id="ARBA00012368"/>
    </source>
</evidence>
<dbReference type="InterPro" id="IPR001711">
    <property type="entry name" value="PLipase_C_Pinositol-sp_Y"/>
</dbReference>
<dbReference type="PRINTS" id="PR00390">
    <property type="entry name" value="PHPHLIPASEC"/>
</dbReference>
<dbReference type="VEuPathDB" id="FungiDB:BDEG_20378"/>
<dbReference type="Proteomes" id="UP000077115">
    <property type="component" value="Unassembled WGS sequence"/>
</dbReference>
<accession>A0A177W8T4</accession>
<gene>
    <name evidence="10" type="ORF">BDEG_20378</name>
</gene>
<dbReference type="CDD" id="cd00275">
    <property type="entry name" value="C2_PLC_like"/>
    <property type="match status" value="1"/>
</dbReference>
<evidence type="ECO:0000313" key="10">
    <source>
        <dbReference type="EMBL" id="OAJ36176.1"/>
    </source>
</evidence>
<proteinExistence type="predicted"/>
<dbReference type="SUPFAM" id="SSF47473">
    <property type="entry name" value="EF-hand"/>
    <property type="match status" value="1"/>
</dbReference>
<dbReference type="InterPro" id="IPR017946">
    <property type="entry name" value="PLC-like_Pdiesterase_TIM-brl"/>
</dbReference>
<feature type="compositionally biased region" description="Acidic residues" evidence="7">
    <location>
        <begin position="639"/>
        <end position="652"/>
    </location>
</feature>
<feature type="domain" description="PI-PLC Y-box" evidence="9">
    <location>
        <begin position="736"/>
        <end position="851"/>
    </location>
</feature>
<dbReference type="GO" id="GO:0051209">
    <property type="term" value="P:release of sequestered calcium ion into cytosol"/>
    <property type="evidence" value="ECO:0007669"/>
    <property type="project" value="TreeGrafter"/>
</dbReference>
<dbReference type="STRING" id="403673.A0A177W8T4"/>
<keyword evidence="2 6" id="KW-0378">Hydrolase</keyword>
<dbReference type="EC" id="3.1.4.11" evidence="1 6"/>
<protein>
    <recommendedName>
        <fullName evidence="1 6">Phosphoinositide phospholipase C</fullName>
        <ecNumber evidence="1 6">3.1.4.11</ecNumber>
    </recommendedName>
</protein>
<dbReference type="PROSITE" id="PS50004">
    <property type="entry name" value="C2"/>
    <property type="match status" value="1"/>
</dbReference>
<evidence type="ECO:0000259" key="9">
    <source>
        <dbReference type="PROSITE" id="PS50008"/>
    </source>
</evidence>
<dbReference type="PANTHER" id="PTHR10336">
    <property type="entry name" value="PHOSPHOINOSITIDE-SPECIFIC PHOSPHOLIPASE C FAMILY PROTEIN"/>
    <property type="match status" value="1"/>
</dbReference>
<dbReference type="PROSITE" id="PS50008">
    <property type="entry name" value="PIPLC_Y_DOMAIN"/>
    <property type="match status" value="1"/>
</dbReference>
<organism evidence="10 11">
    <name type="scientific">Batrachochytrium dendrobatidis (strain JEL423)</name>
    <dbReference type="NCBI Taxonomy" id="403673"/>
    <lineage>
        <taxon>Eukaryota</taxon>
        <taxon>Fungi</taxon>
        <taxon>Fungi incertae sedis</taxon>
        <taxon>Chytridiomycota</taxon>
        <taxon>Chytridiomycota incertae sedis</taxon>
        <taxon>Chytridiomycetes</taxon>
        <taxon>Rhizophydiales</taxon>
        <taxon>Rhizophydiales incertae sedis</taxon>
        <taxon>Batrachochytrium</taxon>
    </lineage>
</organism>
<dbReference type="Gene3D" id="2.30.29.30">
    <property type="entry name" value="Pleckstrin-homology domain (PH domain)/Phosphotyrosine-binding domain (PTB)"/>
    <property type="match status" value="1"/>
</dbReference>
<name>A0A177W8T4_BATDL</name>
<dbReference type="Gene3D" id="1.10.238.10">
    <property type="entry name" value="EF-hand"/>
    <property type="match status" value="1"/>
</dbReference>
<dbReference type="InterPro" id="IPR011993">
    <property type="entry name" value="PH-like_dom_sf"/>
</dbReference>
<dbReference type="SUPFAM" id="SSF51695">
    <property type="entry name" value="PLC-like phosphodiesterases"/>
    <property type="match status" value="1"/>
</dbReference>
<feature type="compositionally biased region" description="Polar residues" evidence="7">
    <location>
        <begin position="655"/>
        <end position="679"/>
    </location>
</feature>
<dbReference type="PROSITE" id="PS50007">
    <property type="entry name" value="PIPLC_X_DOMAIN"/>
    <property type="match status" value="1"/>
</dbReference>
<evidence type="ECO:0000256" key="7">
    <source>
        <dbReference type="SAM" id="MobiDB-lite"/>
    </source>
</evidence>